<sequence length="310" mass="35028">MNTSIFYWPYCLRSRATMNALTDRREVHGALIKAGQGYGCINPWPELGDESLTQELRRLKEGLPGKLGRRALQCASLDGEARRHQVSLYAGLEMPVCHGHLSGDNWDEVAEFSVVKVKVDGSSMLKLRDVLGQASQRFQRVRLDFNGTGNARLLISWWKSLRSQDQEAVDYIEDPCPFDIHDWALMEQEGLPLALDRSQKNGKFGYDVAVLKPSTEDIDLILGRERSDRRVVVTSYMDHALGQMYAAYECARLRQFDPRADMFHGLATHTLFEEDPFFEQLSLSGGRLSAVEGTGLGFDDLLEGLPWKEL</sequence>
<organism evidence="5 6">
    <name type="scientific">Sulfuriroseicoccus oceanibius</name>
    <dbReference type="NCBI Taxonomy" id="2707525"/>
    <lineage>
        <taxon>Bacteria</taxon>
        <taxon>Pseudomonadati</taxon>
        <taxon>Verrucomicrobiota</taxon>
        <taxon>Verrucomicrobiia</taxon>
        <taxon>Verrucomicrobiales</taxon>
        <taxon>Verrucomicrobiaceae</taxon>
        <taxon>Sulfuriroseicoccus</taxon>
    </lineage>
</organism>
<dbReference type="KEGG" id="soa:G3M56_005875"/>
<name>A0A6B3LAQ4_9BACT</name>
<dbReference type="AlphaFoldDB" id="A0A6B3LAQ4"/>
<evidence type="ECO:0000313" key="5">
    <source>
        <dbReference type="EMBL" id="QQL46109.1"/>
    </source>
</evidence>
<dbReference type="Proteomes" id="UP000475117">
    <property type="component" value="Chromosome"/>
</dbReference>
<dbReference type="GO" id="GO:0016829">
    <property type="term" value="F:lyase activity"/>
    <property type="evidence" value="ECO:0007669"/>
    <property type="project" value="UniProtKB-KW"/>
</dbReference>
<reference evidence="5 6" key="1">
    <citation type="submission" date="2020-12" db="EMBL/GenBank/DDBJ databases">
        <title>Sulforoseuscoccus oceanibium gen. nov., sp. nov., a representative of the phylum Verrucomicrobia with special cytoplasmic membrane, and proposal of Sulforoseuscoccusaceae fam. nov.</title>
        <authorList>
            <person name="Xi F."/>
        </authorList>
    </citation>
    <scope>NUCLEOTIDE SEQUENCE [LARGE SCALE GENOMIC DNA]</scope>
    <source>
        <strain evidence="5 6">T37</strain>
    </source>
</reference>
<keyword evidence="1" id="KW-0479">Metal-binding</keyword>
<proteinExistence type="predicted"/>
<evidence type="ECO:0000259" key="4">
    <source>
        <dbReference type="Pfam" id="PF22015"/>
    </source>
</evidence>
<keyword evidence="6" id="KW-1185">Reference proteome</keyword>
<evidence type="ECO:0000256" key="2">
    <source>
        <dbReference type="ARBA" id="ARBA00022842"/>
    </source>
</evidence>
<evidence type="ECO:0000256" key="1">
    <source>
        <dbReference type="ARBA" id="ARBA00022723"/>
    </source>
</evidence>
<evidence type="ECO:0000313" key="6">
    <source>
        <dbReference type="Proteomes" id="UP000475117"/>
    </source>
</evidence>
<keyword evidence="3" id="KW-0456">Lyase</keyword>
<evidence type="ECO:0000256" key="3">
    <source>
        <dbReference type="ARBA" id="ARBA00023239"/>
    </source>
</evidence>
<dbReference type="InterPro" id="IPR041338">
    <property type="entry name" value="OSBS_N"/>
</dbReference>
<feature type="domain" description="OSBS enolase-like N-terminal" evidence="4">
    <location>
        <begin position="5"/>
        <end position="81"/>
    </location>
</feature>
<gene>
    <name evidence="5" type="ORF">G3M56_005875</name>
</gene>
<dbReference type="Pfam" id="PF22015">
    <property type="entry name" value="OSBS_N"/>
    <property type="match status" value="1"/>
</dbReference>
<dbReference type="EMBL" id="CP066776">
    <property type="protein sequence ID" value="QQL46109.1"/>
    <property type="molecule type" value="Genomic_DNA"/>
</dbReference>
<dbReference type="InterPro" id="IPR029017">
    <property type="entry name" value="Enolase-like_N"/>
</dbReference>
<accession>A0A6B3LAQ4</accession>
<dbReference type="Gene3D" id="3.20.20.120">
    <property type="entry name" value="Enolase-like C-terminal domain"/>
    <property type="match status" value="1"/>
</dbReference>
<dbReference type="Gene3D" id="3.30.390.10">
    <property type="entry name" value="Enolase-like, N-terminal domain"/>
    <property type="match status" value="1"/>
</dbReference>
<dbReference type="InterPro" id="IPR036849">
    <property type="entry name" value="Enolase-like_C_sf"/>
</dbReference>
<dbReference type="SUPFAM" id="SSF51604">
    <property type="entry name" value="Enolase C-terminal domain-like"/>
    <property type="match status" value="1"/>
</dbReference>
<keyword evidence="2" id="KW-0460">Magnesium</keyword>
<protein>
    <recommendedName>
        <fullName evidence="4">OSBS enolase-like N-terminal domain-containing protein</fullName>
    </recommendedName>
</protein>
<dbReference type="RefSeq" id="WP_235203612.1">
    <property type="nucleotide sequence ID" value="NZ_CP066776.1"/>
</dbReference>
<dbReference type="GO" id="GO:0046872">
    <property type="term" value="F:metal ion binding"/>
    <property type="evidence" value="ECO:0007669"/>
    <property type="project" value="UniProtKB-KW"/>
</dbReference>